<dbReference type="HOGENOM" id="CLU_3214132_0_0_10"/>
<dbReference type="EMBL" id="AE006470">
    <property type="protein sequence ID" value="AAM71273.1"/>
    <property type="molecule type" value="Genomic_DNA"/>
</dbReference>
<reference evidence="1 2" key="1">
    <citation type="journal article" date="2002" name="Proc. Natl. Acad. Sci. U.S.A.">
        <title>The complete genome sequence of Chlorobium tepidum TLS, a photosynthetic, anaerobic, green-sulfur bacterium.</title>
        <authorList>
            <person name="Eisen J.A."/>
            <person name="Nelson K.E."/>
            <person name="Paulsen I.T."/>
            <person name="Heidelberg J.F."/>
            <person name="Wu M."/>
            <person name="Dodson R.J."/>
            <person name="Deboy R."/>
            <person name="Gwinn M.L."/>
            <person name="Nelson W.C."/>
            <person name="Haft D.H."/>
            <person name="Hickey E.K."/>
            <person name="Peterson J.D."/>
            <person name="Durkin A.S."/>
            <person name="Kolonay J.L."/>
            <person name="Yang F."/>
            <person name="Holt I."/>
            <person name="Umayam L.A."/>
            <person name="Mason T."/>
            <person name="Brenner M."/>
            <person name="Shea T.P."/>
            <person name="Parksey D."/>
            <person name="Nierman W.C."/>
            <person name="Feldblyum T.V."/>
            <person name="Hansen C.L."/>
            <person name="Craven M.B."/>
            <person name="Radune D."/>
            <person name="Vamathevan J."/>
            <person name="Khouri H."/>
            <person name="White O."/>
            <person name="Gruber T.M."/>
            <person name="Ketchum K.A."/>
            <person name="Venter J.C."/>
            <person name="Tettelin H."/>
            <person name="Bryant D.A."/>
            <person name="Fraser C.M."/>
        </authorList>
    </citation>
    <scope>NUCLEOTIDE SEQUENCE [LARGE SCALE GENOMIC DNA]</scope>
    <source>
        <strain evidence="2">ATCC 49652 / DSM 12025 / NBRC 103806 / TLS</strain>
    </source>
</reference>
<proteinExistence type="predicted"/>
<dbReference type="EnsemblBacteria" id="AAM71273">
    <property type="protein sequence ID" value="AAM71273"/>
    <property type="gene ID" value="CT0025"/>
</dbReference>
<dbReference type="KEGG" id="cte:CT0025"/>
<dbReference type="Proteomes" id="UP000001007">
    <property type="component" value="Chromosome"/>
</dbReference>
<sequence length="44" mass="5498">MPRRIKPCYLELLLEIGNFSHSAQLYRYIYLRKIYLRKHPFSRI</sequence>
<dbReference type="STRING" id="194439.CT0025"/>
<gene>
    <name evidence="1" type="ordered locus">CT0025</name>
</gene>
<protein>
    <submittedName>
        <fullName evidence="1">Uncharacterized protein</fullName>
    </submittedName>
</protein>
<keyword evidence="2" id="KW-1185">Reference proteome</keyword>
<name>Q8KGE3_CHLTE</name>
<accession>Q8KGE3</accession>
<dbReference type="AlphaFoldDB" id="Q8KGE3"/>
<evidence type="ECO:0000313" key="2">
    <source>
        <dbReference type="Proteomes" id="UP000001007"/>
    </source>
</evidence>
<organism evidence="1 2">
    <name type="scientific">Chlorobaculum tepidum (strain ATCC 49652 / DSM 12025 / NBRC 103806 / TLS)</name>
    <name type="common">Chlorobium tepidum</name>
    <dbReference type="NCBI Taxonomy" id="194439"/>
    <lineage>
        <taxon>Bacteria</taxon>
        <taxon>Pseudomonadati</taxon>
        <taxon>Chlorobiota</taxon>
        <taxon>Chlorobiia</taxon>
        <taxon>Chlorobiales</taxon>
        <taxon>Chlorobiaceae</taxon>
        <taxon>Chlorobaculum</taxon>
    </lineage>
</organism>
<evidence type="ECO:0000313" key="1">
    <source>
        <dbReference type="EMBL" id="AAM71273.1"/>
    </source>
</evidence>